<evidence type="ECO:0000256" key="1">
    <source>
        <dbReference type="ARBA" id="ARBA00001936"/>
    </source>
</evidence>
<dbReference type="Gene3D" id="3.40.50.720">
    <property type="entry name" value="NAD(P)-binding Rossmann-like Domain"/>
    <property type="match status" value="1"/>
</dbReference>
<evidence type="ECO:0000256" key="3">
    <source>
        <dbReference type="ARBA" id="ARBA00022723"/>
    </source>
</evidence>
<comment type="cofactor">
    <cofactor evidence="1">
        <name>Mn(2+)</name>
        <dbReference type="ChEBI" id="CHEBI:29035"/>
    </cofactor>
</comment>
<dbReference type="NCBIfam" id="NF010052">
    <property type="entry name" value="PRK13529.1"/>
    <property type="match status" value="1"/>
</dbReference>
<organism evidence="12 13">
    <name type="scientific">Rhodotorula toruloides</name>
    <name type="common">Yeast</name>
    <name type="synonym">Rhodosporidium toruloides</name>
    <dbReference type="NCBI Taxonomy" id="5286"/>
    <lineage>
        <taxon>Eukaryota</taxon>
        <taxon>Fungi</taxon>
        <taxon>Dikarya</taxon>
        <taxon>Basidiomycota</taxon>
        <taxon>Pucciniomycotina</taxon>
        <taxon>Microbotryomycetes</taxon>
        <taxon>Sporidiobolales</taxon>
        <taxon>Sporidiobolaceae</taxon>
        <taxon>Rhodotorula</taxon>
    </lineage>
</organism>
<evidence type="ECO:0000256" key="7">
    <source>
        <dbReference type="PIRSR" id="PIRSR000106-3"/>
    </source>
</evidence>
<dbReference type="SMART" id="SM00919">
    <property type="entry name" value="Malic_M"/>
    <property type="match status" value="1"/>
</dbReference>
<proteinExistence type="inferred from homology"/>
<dbReference type="GO" id="GO:0006108">
    <property type="term" value="P:malate metabolic process"/>
    <property type="evidence" value="ECO:0007669"/>
    <property type="project" value="TreeGrafter"/>
</dbReference>
<name>A0A2T0ACK8_RHOTO</name>
<dbReference type="OrthoDB" id="5365701at2759"/>
<feature type="binding site" evidence="6">
    <location>
        <position position="138"/>
    </location>
    <ligand>
        <name>(S)-malate</name>
        <dbReference type="ChEBI" id="CHEBI:15589"/>
    </ligand>
</feature>
<dbReference type="InterPro" id="IPR012301">
    <property type="entry name" value="Malic_N_dom"/>
</dbReference>
<accession>A0A2T0ACK8</accession>
<feature type="domain" description="Malic enzyme N-terminal" evidence="11">
    <location>
        <begin position="51"/>
        <end position="263"/>
    </location>
</feature>
<dbReference type="Pfam" id="PF00390">
    <property type="entry name" value="malic"/>
    <property type="match status" value="1"/>
</dbReference>
<dbReference type="CDD" id="cd05312">
    <property type="entry name" value="NAD_bind_1_malic_enz"/>
    <property type="match status" value="1"/>
</dbReference>
<evidence type="ECO:0000256" key="5">
    <source>
        <dbReference type="PIRSR" id="PIRSR000106-1"/>
    </source>
</evidence>
<dbReference type="AlphaFoldDB" id="A0A2T0ACK8"/>
<dbReference type="GO" id="GO:0046872">
    <property type="term" value="F:metal ion binding"/>
    <property type="evidence" value="ECO:0007669"/>
    <property type="project" value="UniProtKB-KW"/>
</dbReference>
<feature type="domain" description="Malic enzyme NAD-binding" evidence="10">
    <location>
        <begin position="273"/>
        <end position="528"/>
    </location>
</feature>
<dbReference type="PANTHER" id="PTHR23406:SF32">
    <property type="entry name" value="NADP-DEPENDENT MALIC ENZYME"/>
    <property type="match status" value="1"/>
</dbReference>
<dbReference type="PANTHER" id="PTHR23406">
    <property type="entry name" value="MALIC ENZYME-RELATED"/>
    <property type="match status" value="1"/>
</dbReference>
<dbReference type="SUPFAM" id="SSF51735">
    <property type="entry name" value="NAD(P)-binding Rossmann-fold domains"/>
    <property type="match status" value="1"/>
</dbReference>
<sequence>MPSTFAPSQPLQGGPSPSQLGPKELLIERALTRLRSIPSDLEKYTFLAGLRCRNPDVFYGLVGGNMKECCPIIYTPVIGLACQNWSLIHPPPPESDPTIEALYLSYSDLPNLPSLIKGLKTRLPHNQMQISVVTDGSRVLGLGDLGVGGMGISQGKLSLYVAAGGVNPKATLPIAIDFGTDNEKLLADPLYVGQRMRRLSEEKCLEFMDVFMRCMHETFPNMVRPPHFSLSPSPGVQHSARPQVIQHEDWQTPLAFPLLHKNRDLYPCFNDDIQGTGAVVLAGAIRAFHLNGVALKDQKILFFGAGSSGVGVAETICKYFELQGMSEQEAKSKFWLVDSKGLVAHNRGDTLPSHKKYLARSEPDAPKLRSLKEVVEHVQPTALLGLSTVGGTFTKEILESMATYNKRPIVFALSNPVAQAECTFEEAIEGTDGRVLYASGSPFDPVEYKEKRYEPGQGNNMYIFPGLGIGAILARVSKIPEELVHASAQGLADSLTPEETARHLLYPDIERIREVSIKIAVTVIQAAQKLGVDRNEELRGKSSAEIEAYVRKGMYHPLLEAEQQAQ</sequence>
<dbReference type="PRINTS" id="PR00072">
    <property type="entry name" value="MALOXRDTASE"/>
</dbReference>
<feature type="binding site" evidence="7">
    <location>
        <position position="249"/>
    </location>
    <ligand>
        <name>a divalent metal cation</name>
        <dbReference type="ChEBI" id="CHEBI:60240"/>
    </ligand>
</feature>
<protein>
    <recommendedName>
        <fullName evidence="8">Malic enzyme</fullName>
    </recommendedName>
</protein>
<dbReference type="Gene3D" id="3.40.50.10380">
    <property type="entry name" value="Malic enzyme, N-terminal domain"/>
    <property type="match status" value="1"/>
</dbReference>
<dbReference type="PROSITE" id="PS00331">
    <property type="entry name" value="MALIC_ENZYMES"/>
    <property type="match status" value="1"/>
</dbReference>
<feature type="active site" description="Proton acceptor" evidence="5">
    <location>
        <position position="156"/>
    </location>
</feature>
<feature type="region of interest" description="Disordered" evidence="9">
    <location>
        <begin position="1"/>
        <end position="21"/>
    </location>
</feature>
<dbReference type="InterPro" id="IPR037062">
    <property type="entry name" value="Malic_N_dom_sf"/>
</dbReference>
<dbReference type="Proteomes" id="UP000239560">
    <property type="component" value="Unassembled WGS sequence"/>
</dbReference>
<feature type="active site" description="Proton donor" evidence="5">
    <location>
        <position position="74"/>
    </location>
</feature>
<dbReference type="SMART" id="SM01274">
    <property type="entry name" value="malic"/>
    <property type="match status" value="1"/>
</dbReference>
<evidence type="ECO:0000256" key="8">
    <source>
        <dbReference type="RuleBase" id="RU003426"/>
    </source>
</evidence>
<feature type="compositionally biased region" description="Low complexity" evidence="9">
    <location>
        <begin position="7"/>
        <end position="21"/>
    </location>
</feature>
<feature type="binding site" evidence="7">
    <location>
        <position position="272"/>
    </location>
    <ligand>
        <name>a divalent metal cation</name>
        <dbReference type="ChEBI" id="CHEBI:60240"/>
    </ligand>
</feature>
<dbReference type="SUPFAM" id="SSF53223">
    <property type="entry name" value="Aminoacid dehydrogenase-like, N-terminal domain"/>
    <property type="match status" value="1"/>
</dbReference>
<evidence type="ECO:0000256" key="2">
    <source>
        <dbReference type="ARBA" id="ARBA00008785"/>
    </source>
</evidence>
<dbReference type="InterPro" id="IPR015884">
    <property type="entry name" value="Malic_enzyme_CS"/>
</dbReference>
<dbReference type="GO" id="GO:0005739">
    <property type="term" value="C:mitochondrion"/>
    <property type="evidence" value="ECO:0007669"/>
    <property type="project" value="TreeGrafter"/>
</dbReference>
<evidence type="ECO:0000256" key="9">
    <source>
        <dbReference type="SAM" id="MobiDB-lite"/>
    </source>
</evidence>
<dbReference type="PIRSF" id="PIRSF000106">
    <property type="entry name" value="ME"/>
    <property type="match status" value="1"/>
</dbReference>
<dbReference type="InterPro" id="IPR012302">
    <property type="entry name" value="Malic_NAD-bd"/>
</dbReference>
<keyword evidence="3 7" id="KW-0479">Metal-binding</keyword>
<feature type="binding site" evidence="7">
    <location>
        <position position="248"/>
    </location>
    <ligand>
        <name>a divalent metal cation</name>
        <dbReference type="ChEBI" id="CHEBI:60240"/>
    </ligand>
</feature>
<dbReference type="InterPro" id="IPR001891">
    <property type="entry name" value="Malic_OxRdtase"/>
</dbReference>
<evidence type="ECO:0000259" key="10">
    <source>
        <dbReference type="SMART" id="SM00919"/>
    </source>
</evidence>
<dbReference type="InterPro" id="IPR046346">
    <property type="entry name" value="Aminoacid_DH-like_N_sf"/>
</dbReference>
<comment type="caution">
    <text evidence="12">The sequence shown here is derived from an EMBL/GenBank/DDBJ whole genome shotgun (WGS) entry which is preliminary data.</text>
</comment>
<evidence type="ECO:0000259" key="11">
    <source>
        <dbReference type="SMART" id="SM01274"/>
    </source>
</evidence>
<gene>
    <name evidence="12" type="ORF">AAT19DRAFT_12761</name>
</gene>
<feature type="binding site" evidence="6">
    <location>
        <position position="415"/>
    </location>
    <ligand>
        <name>(S)-malate</name>
        <dbReference type="ChEBI" id="CHEBI:15589"/>
    </ligand>
</feature>
<dbReference type="EMBL" id="LCTV02000003">
    <property type="protein sequence ID" value="PRQ75739.1"/>
    <property type="molecule type" value="Genomic_DNA"/>
</dbReference>
<feature type="binding site" evidence="6">
    <location>
        <position position="459"/>
    </location>
    <ligand>
        <name>(S)-malate</name>
        <dbReference type="ChEBI" id="CHEBI:15589"/>
    </ligand>
</feature>
<comment type="similarity">
    <text evidence="2 8">Belongs to the malic enzymes family.</text>
</comment>
<dbReference type="FunFam" id="3.40.50.720:FF:000182">
    <property type="entry name" value="NAD-dependent malic enzyme"/>
    <property type="match status" value="1"/>
</dbReference>
<evidence type="ECO:0000256" key="4">
    <source>
        <dbReference type="ARBA" id="ARBA00023002"/>
    </source>
</evidence>
<evidence type="ECO:0000313" key="13">
    <source>
        <dbReference type="Proteomes" id="UP000239560"/>
    </source>
</evidence>
<dbReference type="InterPro" id="IPR036291">
    <property type="entry name" value="NAD(P)-bd_dom_sf"/>
</dbReference>
<reference evidence="12 13" key="1">
    <citation type="journal article" date="2018" name="Elife">
        <title>Functional genomics of lipid metabolism in the oleaginous yeast Rhodosporidium toruloides.</title>
        <authorList>
            <person name="Coradetti S.T."/>
            <person name="Pinel D."/>
            <person name="Geiselman G."/>
            <person name="Ito M."/>
            <person name="Mondo S."/>
            <person name="Reilly M.C."/>
            <person name="Cheng Y.F."/>
            <person name="Bauer S."/>
            <person name="Grigoriev I."/>
            <person name="Gladden J.M."/>
            <person name="Simmons B.A."/>
            <person name="Brem R."/>
            <person name="Arkin A.P."/>
            <person name="Skerker J.M."/>
        </authorList>
    </citation>
    <scope>NUCLEOTIDE SEQUENCE [LARGE SCALE GENOMIC DNA]</scope>
    <source>
        <strain evidence="12 13">NBRC 0880</strain>
    </source>
</reference>
<comment type="cofactor">
    <cofactor evidence="7">
        <name>Mg(2+)</name>
        <dbReference type="ChEBI" id="CHEBI:18420"/>
    </cofactor>
    <cofactor evidence="7">
        <name>Mn(2+)</name>
        <dbReference type="ChEBI" id="CHEBI:29035"/>
    </cofactor>
    <text evidence="7">Divalent metal cations. Prefers magnesium or manganese.</text>
</comment>
<evidence type="ECO:0000256" key="6">
    <source>
        <dbReference type="PIRSR" id="PIRSR000106-2"/>
    </source>
</evidence>
<dbReference type="GO" id="GO:0051287">
    <property type="term" value="F:NAD binding"/>
    <property type="evidence" value="ECO:0007669"/>
    <property type="project" value="InterPro"/>
</dbReference>
<keyword evidence="4 8" id="KW-0560">Oxidoreductase</keyword>
<dbReference type="GO" id="GO:0004471">
    <property type="term" value="F:malate dehydrogenase (decarboxylating) (NAD+) activity"/>
    <property type="evidence" value="ECO:0007669"/>
    <property type="project" value="TreeGrafter"/>
</dbReference>
<dbReference type="Pfam" id="PF03949">
    <property type="entry name" value="Malic_M"/>
    <property type="match status" value="1"/>
</dbReference>
<evidence type="ECO:0000313" key="12">
    <source>
        <dbReference type="EMBL" id="PRQ75739.1"/>
    </source>
</evidence>